<reference evidence="1 2" key="4">
    <citation type="journal article" date="2011" name="BMC Genomics">
        <title>RNA-Seq improves annotation of protein-coding genes in the cucumber genome.</title>
        <authorList>
            <person name="Li Z."/>
            <person name="Zhang Z."/>
            <person name="Yan P."/>
            <person name="Huang S."/>
            <person name="Fei Z."/>
            <person name="Lin K."/>
        </authorList>
    </citation>
    <scope>NUCLEOTIDE SEQUENCE [LARGE SCALE GENOMIC DNA]</scope>
    <source>
        <strain evidence="2">cv. 9930</strain>
    </source>
</reference>
<proteinExistence type="predicted"/>
<protein>
    <submittedName>
        <fullName evidence="1">Uncharacterized protein</fullName>
    </submittedName>
</protein>
<reference evidence="1 2" key="3">
    <citation type="journal article" date="2010" name="BMC Genomics">
        <title>Transcriptome sequencing and comparative analysis of cucumber flowers with different sex types.</title>
        <authorList>
            <person name="Guo S."/>
            <person name="Zheng Y."/>
            <person name="Joung J.G."/>
            <person name="Liu S."/>
            <person name="Zhang Z."/>
            <person name="Crasta O.R."/>
            <person name="Sobral B.W."/>
            <person name="Xu Y."/>
            <person name="Huang S."/>
            <person name="Fei Z."/>
        </authorList>
    </citation>
    <scope>NUCLEOTIDE SEQUENCE [LARGE SCALE GENOMIC DNA]</scope>
    <source>
        <strain evidence="2">cv. 9930</strain>
    </source>
</reference>
<evidence type="ECO:0000313" key="1">
    <source>
        <dbReference type="EMBL" id="KGN61085.1"/>
    </source>
</evidence>
<dbReference type="Proteomes" id="UP000029981">
    <property type="component" value="Chromosome 2"/>
</dbReference>
<dbReference type="EMBL" id="CM002923">
    <property type="protein sequence ID" value="KGN61085.1"/>
    <property type="molecule type" value="Genomic_DNA"/>
</dbReference>
<reference evidence="1 2" key="1">
    <citation type="journal article" date="2009" name="Nat. Genet.">
        <title>The genome of the cucumber, Cucumis sativus L.</title>
        <authorList>
            <person name="Huang S."/>
            <person name="Li R."/>
            <person name="Zhang Z."/>
            <person name="Li L."/>
            <person name="Gu X."/>
            <person name="Fan W."/>
            <person name="Lucas W.J."/>
            <person name="Wang X."/>
            <person name="Xie B."/>
            <person name="Ni P."/>
            <person name="Ren Y."/>
            <person name="Zhu H."/>
            <person name="Li J."/>
            <person name="Lin K."/>
            <person name="Jin W."/>
            <person name="Fei Z."/>
            <person name="Li G."/>
            <person name="Staub J."/>
            <person name="Kilian A."/>
            <person name="van der Vossen E.A."/>
            <person name="Wu Y."/>
            <person name="Guo J."/>
            <person name="He J."/>
            <person name="Jia Z."/>
            <person name="Ren Y."/>
            <person name="Tian G."/>
            <person name="Lu Y."/>
            <person name="Ruan J."/>
            <person name="Qian W."/>
            <person name="Wang M."/>
            <person name="Huang Q."/>
            <person name="Li B."/>
            <person name="Xuan Z."/>
            <person name="Cao J."/>
            <person name="Asan"/>
            <person name="Wu Z."/>
            <person name="Zhang J."/>
            <person name="Cai Q."/>
            <person name="Bai Y."/>
            <person name="Zhao B."/>
            <person name="Han Y."/>
            <person name="Li Y."/>
            <person name="Li X."/>
            <person name="Wang S."/>
            <person name="Shi Q."/>
            <person name="Liu S."/>
            <person name="Cho W.K."/>
            <person name="Kim J.Y."/>
            <person name="Xu Y."/>
            <person name="Heller-Uszynska K."/>
            <person name="Miao H."/>
            <person name="Cheng Z."/>
            <person name="Zhang S."/>
            <person name="Wu J."/>
            <person name="Yang Y."/>
            <person name="Kang H."/>
            <person name="Li M."/>
            <person name="Liang H."/>
            <person name="Ren X."/>
            <person name="Shi Z."/>
            <person name="Wen M."/>
            <person name="Jian M."/>
            <person name="Yang H."/>
            <person name="Zhang G."/>
            <person name="Yang Z."/>
            <person name="Chen R."/>
            <person name="Liu S."/>
            <person name="Li J."/>
            <person name="Ma L."/>
            <person name="Liu H."/>
            <person name="Zhou Y."/>
            <person name="Zhao J."/>
            <person name="Fang X."/>
            <person name="Li G."/>
            <person name="Fang L."/>
            <person name="Li Y."/>
            <person name="Liu D."/>
            <person name="Zheng H."/>
            <person name="Zhang Y."/>
            <person name="Qin N."/>
            <person name="Li Z."/>
            <person name="Yang G."/>
            <person name="Yang S."/>
            <person name="Bolund L."/>
            <person name="Kristiansen K."/>
            <person name="Zheng H."/>
            <person name="Li S."/>
            <person name="Zhang X."/>
            <person name="Yang H."/>
            <person name="Wang J."/>
            <person name="Sun R."/>
            <person name="Zhang B."/>
            <person name="Jiang S."/>
            <person name="Wang J."/>
            <person name="Du Y."/>
            <person name="Li S."/>
        </authorList>
    </citation>
    <scope>NUCLEOTIDE SEQUENCE [LARGE SCALE GENOMIC DNA]</scope>
    <source>
        <strain evidence="2">cv. 9930</strain>
    </source>
</reference>
<sequence length="64" mass="6681">MDVICSSLKQVVEVGFVGVARDQPLKISQPFVHGSRRSCSVGGGGDSGGGGVFWEVKKLYPSSP</sequence>
<gene>
    <name evidence="1" type="ORF">Csa_2G047785</name>
</gene>
<name>A0A0A0LGP1_CUCSA</name>
<organism evidence="1 2">
    <name type="scientific">Cucumis sativus</name>
    <name type="common">Cucumber</name>
    <dbReference type="NCBI Taxonomy" id="3659"/>
    <lineage>
        <taxon>Eukaryota</taxon>
        <taxon>Viridiplantae</taxon>
        <taxon>Streptophyta</taxon>
        <taxon>Embryophyta</taxon>
        <taxon>Tracheophyta</taxon>
        <taxon>Spermatophyta</taxon>
        <taxon>Magnoliopsida</taxon>
        <taxon>eudicotyledons</taxon>
        <taxon>Gunneridae</taxon>
        <taxon>Pentapetalae</taxon>
        <taxon>rosids</taxon>
        <taxon>fabids</taxon>
        <taxon>Cucurbitales</taxon>
        <taxon>Cucurbitaceae</taxon>
        <taxon>Benincaseae</taxon>
        <taxon>Cucumis</taxon>
    </lineage>
</organism>
<keyword evidence="2" id="KW-1185">Reference proteome</keyword>
<dbReference type="AlphaFoldDB" id="A0A0A0LGP1"/>
<reference evidence="1 2" key="2">
    <citation type="journal article" date="2009" name="PLoS ONE">
        <title>An integrated genetic and cytogenetic map of the cucumber genome.</title>
        <authorList>
            <person name="Ren Y."/>
            <person name="Zhang Z."/>
            <person name="Liu J."/>
            <person name="Staub J.E."/>
            <person name="Han Y."/>
            <person name="Cheng Z."/>
            <person name="Li X."/>
            <person name="Lu J."/>
            <person name="Miao H."/>
            <person name="Kang H."/>
            <person name="Xie B."/>
            <person name="Gu X."/>
            <person name="Wang X."/>
            <person name="Du Y."/>
            <person name="Jin W."/>
            <person name="Huang S."/>
        </authorList>
    </citation>
    <scope>NUCLEOTIDE SEQUENCE [LARGE SCALE GENOMIC DNA]</scope>
    <source>
        <strain evidence="2">cv. 9930</strain>
    </source>
</reference>
<accession>A0A0A0LGP1</accession>
<evidence type="ECO:0000313" key="2">
    <source>
        <dbReference type="Proteomes" id="UP000029981"/>
    </source>
</evidence>
<dbReference type="Gramene" id="KGN61085">
    <property type="protein sequence ID" value="KGN61085"/>
    <property type="gene ID" value="Csa_2G047785"/>
</dbReference>